<evidence type="ECO:0000313" key="3">
    <source>
        <dbReference type="Proteomes" id="UP001223072"/>
    </source>
</evidence>
<proteinExistence type="predicted"/>
<dbReference type="RefSeq" id="WP_307628435.1">
    <property type="nucleotide sequence ID" value="NZ_JAUSZS010000004.1"/>
</dbReference>
<accession>A0ABU0RSH2</accession>
<keyword evidence="3" id="KW-1185">Reference proteome</keyword>
<name>A0ABU0RSH2_9ACTN</name>
<sequence length="173" mass="19371">MTALDSEFLTHAAEAAFDLGRSRFRVSALTIATRRIEFTETDGPSAPPVYEEGEPPDSGPEGRRTYDWQPAADAPAWMNMAWLLDDLAAWVDAMAEDHITVTGIDAPEPDHCDVLVLDGDSRYRVRIALAGRKSVLDFPGMYLRELFAEGRYRPYLTTDPTWDRPVVDLRAVL</sequence>
<dbReference type="Proteomes" id="UP001223072">
    <property type="component" value="Unassembled WGS sequence"/>
</dbReference>
<gene>
    <name evidence="2" type="ORF">QFZ49_004851</name>
</gene>
<dbReference type="EMBL" id="JAUSZS010000004">
    <property type="protein sequence ID" value="MDQ0934911.1"/>
    <property type="molecule type" value="Genomic_DNA"/>
</dbReference>
<evidence type="ECO:0000256" key="1">
    <source>
        <dbReference type="SAM" id="MobiDB-lite"/>
    </source>
</evidence>
<feature type="region of interest" description="Disordered" evidence="1">
    <location>
        <begin position="40"/>
        <end position="65"/>
    </location>
</feature>
<reference evidence="2 3" key="1">
    <citation type="submission" date="2023-07" db="EMBL/GenBank/DDBJ databases">
        <title>Comparative genomics of wheat-associated soil bacteria to identify genetic determinants of phenazine resistance.</title>
        <authorList>
            <person name="Mouncey N."/>
        </authorList>
    </citation>
    <scope>NUCLEOTIDE SEQUENCE [LARGE SCALE GENOMIC DNA]</scope>
    <source>
        <strain evidence="2 3">W2I16</strain>
    </source>
</reference>
<organism evidence="2 3">
    <name type="scientific">Streptomyces turgidiscabies</name>
    <dbReference type="NCBI Taxonomy" id="85558"/>
    <lineage>
        <taxon>Bacteria</taxon>
        <taxon>Bacillati</taxon>
        <taxon>Actinomycetota</taxon>
        <taxon>Actinomycetes</taxon>
        <taxon>Kitasatosporales</taxon>
        <taxon>Streptomycetaceae</taxon>
        <taxon>Streptomyces</taxon>
    </lineage>
</organism>
<comment type="caution">
    <text evidence="2">The sequence shown here is derived from an EMBL/GenBank/DDBJ whole genome shotgun (WGS) entry which is preliminary data.</text>
</comment>
<protein>
    <submittedName>
        <fullName evidence="2">Uncharacterized protein</fullName>
    </submittedName>
</protein>
<evidence type="ECO:0000313" key="2">
    <source>
        <dbReference type="EMBL" id="MDQ0934911.1"/>
    </source>
</evidence>